<name>A0A9P5ZIM3_9AGAR</name>
<dbReference type="AlphaFoldDB" id="A0A9P5ZIM3"/>
<dbReference type="InterPro" id="IPR005302">
    <property type="entry name" value="MoCF_Sase_C"/>
</dbReference>
<dbReference type="GO" id="GO:0030151">
    <property type="term" value="F:molybdenum ion binding"/>
    <property type="evidence" value="ECO:0007669"/>
    <property type="project" value="InterPro"/>
</dbReference>
<dbReference type="GO" id="GO:0003824">
    <property type="term" value="F:catalytic activity"/>
    <property type="evidence" value="ECO:0007669"/>
    <property type="project" value="InterPro"/>
</dbReference>
<accession>A0A9P5ZIM3</accession>
<dbReference type="Pfam" id="PF03476">
    <property type="entry name" value="MOSC_N"/>
    <property type="match status" value="1"/>
</dbReference>
<dbReference type="PROSITE" id="PS51340">
    <property type="entry name" value="MOSC"/>
    <property type="match status" value="1"/>
</dbReference>
<reference evidence="3" key="1">
    <citation type="submission" date="2020-11" db="EMBL/GenBank/DDBJ databases">
        <authorList>
            <consortium name="DOE Joint Genome Institute"/>
            <person name="Ahrendt S."/>
            <person name="Riley R."/>
            <person name="Andreopoulos W."/>
            <person name="Labutti K."/>
            <person name="Pangilinan J."/>
            <person name="Ruiz-Duenas F.J."/>
            <person name="Barrasa J.M."/>
            <person name="Sanchez-Garcia M."/>
            <person name="Camarero S."/>
            <person name="Miyauchi S."/>
            <person name="Serrano A."/>
            <person name="Linde D."/>
            <person name="Babiker R."/>
            <person name="Drula E."/>
            <person name="Ayuso-Fernandez I."/>
            <person name="Pacheco R."/>
            <person name="Padilla G."/>
            <person name="Ferreira P."/>
            <person name="Barriuso J."/>
            <person name="Kellner H."/>
            <person name="Castanera R."/>
            <person name="Alfaro M."/>
            <person name="Ramirez L."/>
            <person name="Pisabarro A.G."/>
            <person name="Kuo A."/>
            <person name="Tritt A."/>
            <person name="Lipzen A."/>
            <person name="He G."/>
            <person name="Yan M."/>
            <person name="Ng V."/>
            <person name="Cullen D."/>
            <person name="Martin F."/>
            <person name="Rosso M.-N."/>
            <person name="Henrissat B."/>
            <person name="Hibbett D."/>
            <person name="Martinez A.T."/>
            <person name="Grigoriev I.V."/>
        </authorList>
    </citation>
    <scope>NUCLEOTIDE SEQUENCE</scope>
    <source>
        <strain evidence="3">CIRM-BRFM 674</strain>
    </source>
</reference>
<dbReference type="Proteomes" id="UP000807469">
    <property type="component" value="Unassembled WGS sequence"/>
</dbReference>
<evidence type="ECO:0000313" key="3">
    <source>
        <dbReference type="EMBL" id="KAF9486556.1"/>
    </source>
</evidence>
<evidence type="ECO:0000313" key="4">
    <source>
        <dbReference type="Proteomes" id="UP000807469"/>
    </source>
</evidence>
<organism evidence="3 4">
    <name type="scientific">Pholiota conissans</name>
    <dbReference type="NCBI Taxonomy" id="109636"/>
    <lineage>
        <taxon>Eukaryota</taxon>
        <taxon>Fungi</taxon>
        <taxon>Dikarya</taxon>
        <taxon>Basidiomycota</taxon>
        <taxon>Agaricomycotina</taxon>
        <taxon>Agaricomycetes</taxon>
        <taxon>Agaricomycetidae</taxon>
        <taxon>Agaricales</taxon>
        <taxon>Agaricineae</taxon>
        <taxon>Strophariaceae</taxon>
        <taxon>Pholiota</taxon>
    </lineage>
</organism>
<dbReference type="InterPro" id="IPR005303">
    <property type="entry name" value="MOCOS_middle"/>
</dbReference>
<dbReference type="OrthoDB" id="17255at2759"/>
<comment type="caution">
    <text evidence="3">The sequence shown here is derived from an EMBL/GenBank/DDBJ whole genome shotgun (WGS) entry which is preliminary data.</text>
</comment>
<keyword evidence="1" id="KW-0812">Transmembrane</keyword>
<dbReference type="InterPro" id="IPR011037">
    <property type="entry name" value="Pyrv_Knase-like_insert_dom_sf"/>
</dbReference>
<feature type="transmembrane region" description="Helical" evidence="1">
    <location>
        <begin position="21"/>
        <end position="40"/>
    </location>
</feature>
<sequence length="396" mass="42829">MSQSPSPISHVLPRVLGGSDAWAWTALAALLSFAFIILWGRRLRSTRQPISAHILGDTTAAVGKQTQEEMSAVPVPPLPGDVRVSKILIHPIKSCRGISVTSARYTPEGLENDRIWSIIDATRLKIITAREVPKMVLITPSIEEDGTLKVSFPDDSGCEAFAVPLRPSEDTLKTWTALPEIELWTGYPPLDGYVCESTSGPKGTASATLSKFFGQPVHLVAKGPKPRQAVPTTSFPNLKSTSKYQDMYPLLVLSEESTAAVDTELRKHVGTQGIDAKWSTDSVPIERFRPNIVVHGGGPFAEDNWEEISIGAESSPSITLVSKCTRCLLPNVSPETGVRDNAVPYKVLMKFRIGLDPVEKMKPCVGCNAVPSGNGSVKVGDWVYVKKMIGSGVQTS</sequence>
<protein>
    <recommendedName>
        <fullName evidence="2">MOSC domain-containing protein</fullName>
    </recommendedName>
</protein>
<feature type="domain" description="MOSC" evidence="2">
    <location>
        <begin position="188"/>
        <end position="386"/>
    </location>
</feature>
<dbReference type="Pfam" id="PF03473">
    <property type="entry name" value="MOSC"/>
    <property type="match status" value="1"/>
</dbReference>
<dbReference type="EMBL" id="MU155130">
    <property type="protein sequence ID" value="KAF9486556.1"/>
    <property type="molecule type" value="Genomic_DNA"/>
</dbReference>
<dbReference type="SUPFAM" id="SSF141673">
    <property type="entry name" value="MOSC N-terminal domain-like"/>
    <property type="match status" value="1"/>
</dbReference>
<keyword evidence="4" id="KW-1185">Reference proteome</keyword>
<proteinExistence type="predicted"/>
<dbReference type="SUPFAM" id="SSF50800">
    <property type="entry name" value="PK beta-barrel domain-like"/>
    <property type="match status" value="1"/>
</dbReference>
<dbReference type="PANTHER" id="PTHR14237:SF19">
    <property type="entry name" value="MITOCHONDRIAL AMIDOXIME REDUCING COMPONENT 1"/>
    <property type="match status" value="1"/>
</dbReference>
<evidence type="ECO:0000256" key="1">
    <source>
        <dbReference type="SAM" id="Phobius"/>
    </source>
</evidence>
<gene>
    <name evidence="3" type="ORF">BDN70DRAFT_870140</name>
</gene>
<keyword evidence="1" id="KW-1133">Transmembrane helix</keyword>
<dbReference type="PANTHER" id="PTHR14237">
    <property type="entry name" value="MOLYBDOPTERIN COFACTOR SULFURASE MOSC"/>
    <property type="match status" value="1"/>
</dbReference>
<keyword evidence="1" id="KW-0472">Membrane</keyword>
<dbReference type="GO" id="GO:0030170">
    <property type="term" value="F:pyridoxal phosphate binding"/>
    <property type="evidence" value="ECO:0007669"/>
    <property type="project" value="InterPro"/>
</dbReference>
<evidence type="ECO:0000259" key="2">
    <source>
        <dbReference type="PROSITE" id="PS51340"/>
    </source>
</evidence>